<dbReference type="AlphaFoldDB" id="A0A6A6V5E0"/>
<evidence type="ECO:0000256" key="1">
    <source>
        <dbReference type="ARBA" id="ARBA00010790"/>
    </source>
</evidence>
<dbReference type="PANTHER" id="PTHR11552:SF115">
    <property type="entry name" value="DEHYDROGENASE XPTC-RELATED"/>
    <property type="match status" value="1"/>
</dbReference>
<dbReference type="GO" id="GO:0044550">
    <property type="term" value="P:secondary metabolite biosynthetic process"/>
    <property type="evidence" value="ECO:0007669"/>
    <property type="project" value="TreeGrafter"/>
</dbReference>
<evidence type="ECO:0000313" key="3">
    <source>
        <dbReference type="EMBL" id="KAF2744934.1"/>
    </source>
</evidence>
<dbReference type="PANTHER" id="PTHR11552">
    <property type="entry name" value="GLUCOSE-METHANOL-CHOLINE GMC OXIDOREDUCTASE"/>
    <property type="match status" value="1"/>
</dbReference>
<dbReference type="InterPro" id="IPR007867">
    <property type="entry name" value="GMC_OxRtase_C"/>
</dbReference>
<name>A0A6A6V5E0_9PLEO</name>
<feature type="domain" description="Glucose-methanol-choline oxidoreductase C-terminal" evidence="2">
    <location>
        <begin position="15"/>
        <end position="98"/>
    </location>
</feature>
<accession>A0A6A6V5E0</accession>
<dbReference type="Proteomes" id="UP000799440">
    <property type="component" value="Unassembled WGS sequence"/>
</dbReference>
<dbReference type="GO" id="GO:0016614">
    <property type="term" value="F:oxidoreductase activity, acting on CH-OH group of donors"/>
    <property type="evidence" value="ECO:0007669"/>
    <property type="project" value="InterPro"/>
</dbReference>
<reference evidence="3" key="1">
    <citation type="journal article" date="2020" name="Stud. Mycol.">
        <title>101 Dothideomycetes genomes: a test case for predicting lifestyles and emergence of pathogens.</title>
        <authorList>
            <person name="Haridas S."/>
            <person name="Albert R."/>
            <person name="Binder M."/>
            <person name="Bloem J."/>
            <person name="Labutti K."/>
            <person name="Salamov A."/>
            <person name="Andreopoulos B."/>
            <person name="Baker S."/>
            <person name="Barry K."/>
            <person name="Bills G."/>
            <person name="Bluhm B."/>
            <person name="Cannon C."/>
            <person name="Castanera R."/>
            <person name="Culley D."/>
            <person name="Daum C."/>
            <person name="Ezra D."/>
            <person name="Gonzalez J."/>
            <person name="Henrissat B."/>
            <person name="Kuo A."/>
            <person name="Liang C."/>
            <person name="Lipzen A."/>
            <person name="Lutzoni F."/>
            <person name="Magnuson J."/>
            <person name="Mondo S."/>
            <person name="Nolan M."/>
            <person name="Ohm R."/>
            <person name="Pangilinan J."/>
            <person name="Park H.-J."/>
            <person name="Ramirez L."/>
            <person name="Alfaro M."/>
            <person name="Sun H."/>
            <person name="Tritt A."/>
            <person name="Yoshinaga Y."/>
            <person name="Zwiers L.-H."/>
            <person name="Turgeon B."/>
            <person name="Goodwin S."/>
            <person name="Spatafora J."/>
            <person name="Crous P."/>
            <person name="Grigoriev I."/>
        </authorList>
    </citation>
    <scope>NUCLEOTIDE SEQUENCE</scope>
    <source>
        <strain evidence="3">CBS 119925</strain>
    </source>
</reference>
<comment type="similarity">
    <text evidence="1">Belongs to the GMC oxidoreductase family.</text>
</comment>
<dbReference type="EMBL" id="MU006585">
    <property type="protein sequence ID" value="KAF2744934.1"/>
    <property type="molecule type" value="Genomic_DNA"/>
</dbReference>
<keyword evidence="4" id="KW-1185">Reference proteome</keyword>
<sequence>MECNIAQNKSVHRFALTTSFVPTTRRTNDAEIEEALKRALQPTNAHECCTALMMTRDKGGVVGPDLRVYGVRKLSVVDASVWPIIPGGGPQASVYGTAEKAAEIIKRRHVL</sequence>
<dbReference type="Pfam" id="PF05199">
    <property type="entry name" value="GMC_oxred_C"/>
    <property type="match status" value="1"/>
</dbReference>
<protein>
    <submittedName>
        <fullName evidence="3">GMC oxidoreductase</fullName>
    </submittedName>
</protein>
<evidence type="ECO:0000259" key="2">
    <source>
        <dbReference type="Pfam" id="PF05199"/>
    </source>
</evidence>
<evidence type="ECO:0000313" key="4">
    <source>
        <dbReference type="Proteomes" id="UP000799440"/>
    </source>
</evidence>
<gene>
    <name evidence="3" type="ORF">M011DRAFT_479408</name>
</gene>
<proteinExistence type="inferred from homology"/>
<dbReference type="InterPro" id="IPR012132">
    <property type="entry name" value="GMC_OxRdtase"/>
</dbReference>
<dbReference type="SUPFAM" id="SSF51905">
    <property type="entry name" value="FAD/NAD(P)-binding domain"/>
    <property type="match status" value="1"/>
</dbReference>
<dbReference type="InterPro" id="IPR036188">
    <property type="entry name" value="FAD/NAD-bd_sf"/>
</dbReference>
<dbReference type="Gene3D" id="3.30.560.10">
    <property type="entry name" value="Glucose Oxidase, domain 3"/>
    <property type="match status" value="1"/>
</dbReference>
<dbReference type="GO" id="GO:0050660">
    <property type="term" value="F:flavin adenine dinucleotide binding"/>
    <property type="evidence" value="ECO:0007669"/>
    <property type="project" value="InterPro"/>
</dbReference>
<dbReference type="OrthoDB" id="3784425at2759"/>
<organism evidence="3 4">
    <name type="scientific">Sporormia fimetaria CBS 119925</name>
    <dbReference type="NCBI Taxonomy" id="1340428"/>
    <lineage>
        <taxon>Eukaryota</taxon>
        <taxon>Fungi</taxon>
        <taxon>Dikarya</taxon>
        <taxon>Ascomycota</taxon>
        <taxon>Pezizomycotina</taxon>
        <taxon>Dothideomycetes</taxon>
        <taxon>Pleosporomycetidae</taxon>
        <taxon>Pleosporales</taxon>
        <taxon>Sporormiaceae</taxon>
        <taxon>Sporormia</taxon>
    </lineage>
</organism>
<dbReference type="Gene3D" id="3.50.50.60">
    <property type="entry name" value="FAD/NAD(P)-binding domain"/>
    <property type="match status" value="1"/>
</dbReference>